<gene>
    <name evidence="1" type="ORF">H8692_01855</name>
</gene>
<dbReference type="AlphaFoldDB" id="A0A926E826"/>
<protein>
    <submittedName>
        <fullName evidence="1">C_GCAxxG_C_C family protein</fullName>
    </submittedName>
</protein>
<dbReference type="Proteomes" id="UP000610862">
    <property type="component" value="Unassembled WGS sequence"/>
</dbReference>
<dbReference type="NCBIfam" id="TIGR01909">
    <property type="entry name" value="C_GCAxxG_C_C"/>
    <property type="match status" value="1"/>
</dbReference>
<dbReference type="EMBL" id="JACRTA010000001">
    <property type="protein sequence ID" value="MBC8567504.1"/>
    <property type="molecule type" value="Genomic_DNA"/>
</dbReference>
<keyword evidence="2" id="KW-1185">Reference proteome</keyword>
<organism evidence="1 2">
    <name type="scientific">Lentihominibacter hominis</name>
    <dbReference type="NCBI Taxonomy" id="2763645"/>
    <lineage>
        <taxon>Bacteria</taxon>
        <taxon>Bacillati</taxon>
        <taxon>Bacillota</taxon>
        <taxon>Clostridia</taxon>
        <taxon>Peptostreptococcales</taxon>
        <taxon>Anaerovoracaceae</taxon>
        <taxon>Lentihominibacter</taxon>
    </lineage>
</organism>
<reference evidence="1" key="1">
    <citation type="submission" date="2020-08" db="EMBL/GenBank/DDBJ databases">
        <title>Genome public.</title>
        <authorList>
            <person name="Liu C."/>
            <person name="Sun Q."/>
        </authorList>
    </citation>
    <scope>NUCLEOTIDE SEQUENCE</scope>
    <source>
        <strain evidence="1">NSJ-24</strain>
    </source>
</reference>
<comment type="caution">
    <text evidence="1">The sequence shown here is derived from an EMBL/GenBank/DDBJ whole genome shotgun (WGS) entry which is preliminary data.</text>
</comment>
<proteinExistence type="predicted"/>
<dbReference type="RefSeq" id="WP_177269577.1">
    <property type="nucleotide sequence ID" value="NZ_JACRTA010000001.1"/>
</dbReference>
<evidence type="ECO:0000313" key="1">
    <source>
        <dbReference type="EMBL" id="MBC8567504.1"/>
    </source>
</evidence>
<dbReference type="InterPro" id="IPR010181">
    <property type="entry name" value="CGCAxxGCC_motif"/>
</dbReference>
<sequence>MGVLAEKAVANHKKKYNCAQAVACAFCDKLGRDEKEVFEVMEAFGLGMGSMGTCGAVSAMAAVVGMVESDGALDAPKTKKDSYKAMKALTEKFKEKNQSIICKELKGIETKKILRSCDGCVQDAAEILEEYLAQK</sequence>
<name>A0A926E826_9FIRM</name>
<dbReference type="Pfam" id="PF09719">
    <property type="entry name" value="C_GCAxxG_C_C"/>
    <property type="match status" value="1"/>
</dbReference>
<accession>A0A926E826</accession>
<evidence type="ECO:0000313" key="2">
    <source>
        <dbReference type="Proteomes" id="UP000610862"/>
    </source>
</evidence>